<proteinExistence type="predicted"/>
<dbReference type="InParanoid" id="A0A5C3NJZ3"/>
<dbReference type="AlphaFoldDB" id="A0A5C3NJZ3"/>
<sequence length="231" mass="25702">MDLDDVARKVKEVSITTMFDAFIPGDDPPEEILAEAYFMTVSEISAKRKRSAHAPSRLKGHITDEICKISKSIVEAASGEHSQAPTIVTQHTPPGPASGRVGCNGSDNYAAGGVFLHAGCTTSESHVPLSAKAVQDETPTQRIGAFESWTDLVVPIEVKVEEWECAFTFREERDNHMRTTESGTHALERTVKHVGQLLTRHHRTHVYSLYVFRHQARILYFDRAYTLVSEP</sequence>
<evidence type="ECO:0000313" key="1">
    <source>
        <dbReference type="EMBL" id="TFK78041.1"/>
    </source>
</evidence>
<dbReference type="EMBL" id="ML212867">
    <property type="protein sequence ID" value="TFK78041.1"/>
    <property type="molecule type" value="Genomic_DNA"/>
</dbReference>
<protein>
    <recommendedName>
        <fullName evidence="3">Fungal-type protein kinase domain-containing protein</fullName>
    </recommendedName>
</protein>
<accession>A0A5C3NJZ3</accession>
<reference evidence="1 2" key="1">
    <citation type="journal article" date="2019" name="Nat. Ecol. Evol.">
        <title>Megaphylogeny resolves global patterns of mushroom evolution.</title>
        <authorList>
            <person name="Varga T."/>
            <person name="Krizsan K."/>
            <person name="Foldi C."/>
            <person name="Dima B."/>
            <person name="Sanchez-Garcia M."/>
            <person name="Sanchez-Ramirez S."/>
            <person name="Szollosi G.J."/>
            <person name="Szarkandi J.G."/>
            <person name="Papp V."/>
            <person name="Albert L."/>
            <person name="Andreopoulos W."/>
            <person name="Angelini C."/>
            <person name="Antonin V."/>
            <person name="Barry K.W."/>
            <person name="Bougher N.L."/>
            <person name="Buchanan P."/>
            <person name="Buyck B."/>
            <person name="Bense V."/>
            <person name="Catcheside P."/>
            <person name="Chovatia M."/>
            <person name="Cooper J."/>
            <person name="Damon W."/>
            <person name="Desjardin D."/>
            <person name="Finy P."/>
            <person name="Geml J."/>
            <person name="Haridas S."/>
            <person name="Hughes K."/>
            <person name="Justo A."/>
            <person name="Karasinski D."/>
            <person name="Kautmanova I."/>
            <person name="Kiss B."/>
            <person name="Kocsube S."/>
            <person name="Kotiranta H."/>
            <person name="LaButti K.M."/>
            <person name="Lechner B.E."/>
            <person name="Liimatainen K."/>
            <person name="Lipzen A."/>
            <person name="Lukacs Z."/>
            <person name="Mihaltcheva S."/>
            <person name="Morgado L.N."/>
            <person name="Niskanen T."/>
            <person name="Noordeloos M.E."/>
            <person name="Ohm R.A."/>
            <person name="Ortiz-Santana B."/>
            <person name="Ovrebo C."/>
            <person name="Racz N."/>
            <person name="Riley R."/>
            <person name="Savchenko A."/>
            <person name="Shiryaev A."/>
            <person name="Soop K."/>
            <person name="Spirin V."/>
            <person name="Szebenyi C."/>
            <person name="Tomsovsky M."/>
            <person name="Tulloss R.E."/>
            <person name="Uehling J."/>
            <person name="Grigoriev I.V."/>
            <person name="Vagvolgyi C."/>
            <person name="Papp T."/>
            <person name="Martin F.M."/>
            <person name="Miettinen O."/>
            <person name="Hibbett D.S."/>
            <person name="Nagy L.G."/>
        </authorList>
    </citation>
    <scope>NUCLEOTIDE SEQUENCE [LARGE SCALE GENOMIC DNA]</scope>
    <source>
        <strain evidence="1 2">HHB13444</strain>
    </source>
</reference>
<organism evidence="1 2">
    <name type="scientific">Polyporus arcularius HHB13444</name>
    <dbReference type="NCBI Taxonomy" id="1314778"/>
    <lineage>
        <taxon>Eukaryota</taxon>
        <taxon>Fungi</taxon>
        <taxon>Dikarya</taxon>
        <taxon>Basidiomycota</taxon>
        <taxon>Agaricomycotina</taxon>
        <taxon>Agaricomycetes</taxon>
        <taxon>Polyporales</taxon>
        <taxon>Polyporaceae</taxon>
        <taxon>Polyporus</taxon>
    </lineage>
</organism>
<evidence type="ECO:0000313" key="2">
    <source>
        <dbReference type="Proteomes" id="UP000308197"/>
    </source>
</evidence>
<name>A0A5C3NJZ3_9APHY</name>
<evidence type="ECO:0008006" key="3">
    <source>
        <dbReference type="Google" id="ProtNLM"/>
    </source>
</evidence>
<keyword evidence="2" id="KW-1185">Reference proteome</keyword>
<dbReference type="STRING" id="1314778.A0A5C3NJZ3"/>
<gene>
    <name evidence="1" type="ORF">K466DRAFT_607386</name>
</gene>
<dbReference type="Proteomes" id="UP000308197">
    <property type="component" value="Unassembled WGS sequence"/>
</dbReference>
<feature type="non-terminal residue" evidence="1">
    <location>
        <position position="231"/>
    </location>
</feature>